<keyword evidence="3 6" id="KW-0812">Transmembrane</keyword>
<dbReference type="AlphaFoldDB" id="A0A0S8GK57"/>
<proteinExistence type="inferred from homology"/>
<dbReference type="GO" id="GO:0005886">
    <property type="term" value="C:plasma membrane"/>
    <property type="evidence" value="ECO:0007669"/>
    <property type="project" value="TreeGrafter"/>
</dbReference>
<evidence type="ECO:0000256" key="3">
    <source>
        <dbReference type="ARBA" id="ARBA00022692"/>
    </source>
</evidence>
<keyword evidence="5 6" id="KW-0472">Membrane</keyword>
<evidence type="ECO:0000256" key="2">
    <source>
        <dbReference type="ARBA" id="ARBA00005268"/>
    </source>
</evidence>
<dbReference type="PANTHER" id="PTHR30028">
    <property type="entry name" value="UPF0014 INNER MEMBRANE PROTEIN YBBM-RELATED"/>
    <property type="match status" value="1"/>
</dbReference>
<evidence type="ECO:0000256" key="1">
    <source>
        <dbReference type="ARBA" id="ARBA00004141"/>
    </source>
</evidence>
<evidence type="ECO:0000256" key="6">
    <source>
        <dbReference type="SAM" id="Phobius"/>
    </source>
</evidence>
<dbReference type="InterPro" id="IPR005226">
    <property type="entry name" value="UPF0014_fam"/>
</dbReference>
<protein>
    <submittedName>
        <fullName evidence="7">Uncharacterized protein</fullName>
    </submittedName>
</protein>
<dbReference type="Pfam" id="PF03649">
    <property type="entry name" value="UPF0014"/>
    <property type="match status" value="1"/>
</dbReference>
<reference evidence="7 8" key="1">
    <citation type="journal article" date="2015" name="Microbiome">
        <title>Genomic resolution of linkages in carbon, nitrogen, and sulfur cycling among widespread estuary sediment bacteria.</title>
        <authorList>
            <person name="Baker B.J."/>
            <person name="Lazar C.S."/>
            <person name="Teske A.P."/>
            <person name="Dick G.J."/>
        </authorList>
    </citation>
    <scope>NUCLEOTIDE SEQUENCE [LARGE SCALE GENOMIC DNA]</scope>
    <source>
        <strain evidence="7">SM23_60</strain>
    </source>
</reference>
<feature type="transmembrane region" description="Helical" evidence="6">
    <location>
        <begin position="94"/>
        <end position="118"/>
    </location>
</feature>
<feature type="transmembrane region" description="Helical" evidence="6">
    <location>
        <begin position="64"/>
        <end position="82"/>
    </location>
</feature>
<feature type="transmembrane region" description="Helical" evidence="6">
    <location>
        <begin position="6"/>
        <end position="28"/>
    </location>
</feature>
<feature type="transmembrane region" description="Helical" evidence="6">
    <location>
        <begin position="190"/>
        <end position="211"/>
    </location>
</feature>
<keyword evidence="4 6" id="KW-1133">Transmembrane helix</keyword>
<organism evidence="7 8">
    <name type="scientific">candidate division WOR_3 bacterium SM23_60</name>
    <dbReference type="NCBI Taxonomy" id="1703780"/>
    <lineage>
        <taxon>Bacteria</taxon>
        <taxon>Bacteria division WOR-3</taxon>
    </lineage>
</organism>
<evidence type="ECO:0000313" key="7">
    <source>
        <dbReference type="EMBL" id="KPK73343.1"/>
    </source>
</evidence>
<feature type="transmembrane region" description="Helical" evidence="6">
    <location>
        <begin position="223"/>
        <end position="245"/>
    </location>
</feature>
<evidence type="ECO:0000256" key="5">
    <source>
        <dbReference type="ARBA" id="ARBA00023136"/>
    </source>
</evidence>
<name>A0A0S8GK57_UNCW3</name>
<comment type="caution">
    <text evidence="7">The sequence shown here is derived from an EMBL/GenBank/DDBJ whole genome shotgun (WGS) entry which is preliminary data.</text>
</comment>
<accession>A0A0S8GK57</accession>
<dbReference type="PANTHER" id="PTHR30028:SF0">
    <property type="entry name" value="PROTEIN ALUMINUM SENSITIVE 3"/>
    <property type="match status" value="1"/>
</dbReference>
<gene>
    <name evidence="7" type="ORF">AMJ87_02140</name>
</gene>
<dbReference type="PATRIC" id="fig|1703780.3.peg.739"/>
<comment type="similarity">
    <text evidence="2">Belongs to the UPF0014 family.</text>
</comment>
<dbReference type="Proteomes" id="UP000051096">
    <property type="component" value="Unassembled WGS sequence"/>
</dbReference>
<feature type="transmembrane region" description="Helical" evidence="6">
    <location>
        <begin position="40"/>
        <end position="58"/>
    </location>
</feature>
<dbReference type="EMBL" id="LJUO01000011">
    <property type="protein sequence ID" value="KPK73343.1"/>
    <property type="molecule type" value="Genomic_DNA"/>
</dbReference>
<evidence type="ECO:0000313" key="8">
    <source>
        <dbReference type="Proteomes" id="UP000051096"/>
    </source>
</evidence>
<sequence length="261" mass="28961">MQTPDISYFSLFVCSLLLIIPFAVSIVLKLGLVRDGLISVLRMAAQLVLIGVFLKYLFQLNNPFVNIGWLLAMVTVATFNVIQKVKVNMRIFFAPILFSLIVATFCTVMYFNIFVIRLSDITDARFLVVIGGMLLGNSLRGDIIGIDNFYKALQRNEQRRLYALASGATLFESLVPYFRESLIAALQPTIATMATMGIVFLPGMMTGQILGGVSPILAIKYQIAIMVAIFTATTIAINMAILLTIRTCFNAYGVLKEQIFR</sequence>
<comment type="subcellular location">
    <subcellularLocation>
        <location evidence="1">Membrane</location>
        <topology evidence="1">Multi-pass membrane protein</topology>
    </subcellularLocation>
</comment>
<evidence type="ECO:0000256" key="4">
    <source>
        <dbReference type="ARBA" id="ARBA00022989"/>
    </source>
</evidence>